<dbReference type="Proteomes" id="UP000499080">
    <property type="component" value="Unassembled WGS sequence"/>
</dbReference>
<keyword evidence="3" id="KW-0677">Repeat</keyword>
<evidence type="ECO:0000313" key="8">
    <source>
        <dbReference type="Proteomes" id="UP000499080"/>
    </source>
</evidence>
<dbReference type="SUPFAM" id="SSF48452">
    <property type="entry name" value="TPR-like"/>
    <property type="match status" value="1"/>
</dbReference>
<name>A0A4Y2SMD3_ARAVE</name>
<dbReference type="GO" id="GO:0003341">
    <property type="term" value="P:cilium movement"/>
    <property type="evidence" value="ECO:0007669"/>
    <property type="project" value="TreeGrafter"/>
</dbReference>
<comment type="subcellular location">
    <subcellularLocation>
        <location evidence="1">Cytoplasm</location>
    </subcellularLocation>
</comment>
<dbReference type="GO" id="GO:0005737">
    <property type="term" value="C:cytoplasm"/>
    <property type="evidence" value="ECO:0007669"/>
    <property type="project" value="UniProtKB-SubCell"/>
</dbReference>
<dbReference type="EMBL" id="BGPR01022606">
    <property type="protein sequence ID" value="GBN89071.1"/>
    <property type="molecule type" value="Genomic_DNA"/>
</dbReference>
<dbReference type="GO" id="GO:0005929">
    <property type="term" value="C:cilium"/>
    <property type="evidence" value="ECO:0007669"/>
    <property type="project" value="TreeGrafter"/>
</dbReference>
<evidence type="ECO:0000256" key="3">
    <source>
        <dbReference type="ARBA" id="ARBA00022737"/>
    </source>
</evidence>
<reference evidence="7 8" key="1">
    <citation type="journal article" date="2019" name="Sci. Rep.">
        <title>Orb-weaving spider Araneus ventricosus genome elucidates the spidroin gene catalogue.</title>
        <authorList>
            <person name="Kono N."/>
            <person name="Nakamura H."/>
            <person name="Ohtoshi R."/>
            <person name="Moran D.A.P."/>
            <person name="Shinohara A."/>
            <person name="Yoshida Y."/>
            <person name="Fujiwara M."/>
            <person name="Mori M."/>
            <person name="Tomita M."/>
            <person name="Arakawa K."/>
        </authorList>
    </citation>
    <scope>NUCLEOTIDE SEQUENCE [LARGE SCALE GENOMIC DNA]</scope>
</reference>
<organism evidence="7 8">
    <name type="scientific">Araneus ventricosus</name>
    <name type="common">Orbweaver spider</name>
    <name type="synonym">Epeira ventricosa</name>
    <dbReference type="NCBI Taxonomy" id="182803"/>
    <lineage>
        <taxon>Eukaryota</taxon>
        <taxon>Metazoa</taxon>
        <taxon>Ecdysozoa</taxon>
        <taxon>Arthropoda</taxon>
        <taxon>Chelicerata</taxon>
        <taxon>Arachnida</taxon>
        <taxon>Araneae</taxon>
        <taxon>Araneomorphae</taxon>
        <taxon>Entelegynae</taxon>
        <taxon>Araneoidea</taxon>
        <taxon>Araneidae</taxon>
        <taxon>Araneus</taxon>
    </lineage>
</organism>
<evidence type="ECO:0000256" key="4">
    <source>
        <dbReference type="ARBA" id="ARBA00022803"/>
    </source>
</evidence>
<evidence type="ECO:0000313" key="7">
    <source>
        <dbReference type="EMBL" id="GBN89071.1"/>
    </source>
</evidence>
<dbReference type="PANTHER" id="PTHR46630:SF1">
    <property type="entry name" value="TETRATRICOPEPTIDE REPEAT PROTEIN 29"/>
    <property type="match status" value="1"/>
</dbReference>
<comment type="caution">
    <text evidence="7">The sequence shown here is derived from an EMBL/GenBank/DDBJ whole genome shotgun (WGS) entry which is preliminary data.</text>
</comment>
<evidence type="ECO:0000256" key="1">
    <source>
        <dbReference type="ARBA" id="ARBA00004496"/>
    </source>
</evidence>
<dbReference type="AlphaFoldDB" id="A0A4Y2SMD3"/>
<proteinExistence type="predicted"/>
<keyword evidence="2" id="KW-0963">Cytoplasm</keyword>
<dbReference type="Gene3D" id="1.25.40.10">
    <property type="entry name" value="Tetratricopeptide repeat domain"/>
    <property type="match status" value="1"/>
</dbReference>
<dbReference type="PANTHER" id="PTHR46630">
    <property type="entry name" value="TETRATRICOPEPTIDE REPEAT PROTEIN 29"/>
    <property type="match status" value="1"/>
</dbReference>
<feature type="non-terminal residue" evidence="7">
    <location>
        <position position="1"/>
    </location>
</feature>
<sequence length="207" mass="23897">SLKENLTYFFSLFLKNFQTYLSLSQECNDAFGICNAYFALSEIHKRMGNLEKSTEALTKCQEKAKENGFLIPVIFSSISFGQLETARRQYLKAYEHFETGYRILLFSGENMPDLLKLCRVMCGVGRANRSFDCLMSVLQEPPEKGLDQLLIWRNTGGNFEGKGFTKNDHLIDLNQEEIEDEDTKRAALIQKLIDEEKNESHEYKNTF</sequence>
<dbReference type="InterPro" id="IPR051476">
    <property type="entry name" value="Bac_ResReg_Asp_Phosphatase"/>
</dbReference>
<dbReference type="InterPro" id="IPR011990">
    <property type="entry name" value="TPR-like_helical_dom_sf"/>
</dbReference>
<keyword evidence="4" id="KW-0802">TPR repeat</keyword>
<keyword evidence="8" id="KW-1185">Reference proteome</keyword>
<evidence type="ECO:0000256" key="2">
    <source>
        <dbReference type="ARBA" id="ARBA00022490"/>
    </source>
</evidence>
<comment type="function">
    <text evidence="6">Axonemal protein which is implicated in axonemal and/or peri-axonemal structure assembly and regulates flagellum assembly and beating and therefore sperm motility.</text>
</comment>
<evidence type="ECO:0000256" key="5">
    <source>
        <dbReference type="ARBA" id="ARBA00040665"/>
    </source>
</evidence>
<evidence type="ECO:0000256" key="6">
    <source>
        <dbReference type="ARBA" id="ARBA00044739"/>
    </source>
</evidence>
<gene>
    <name evidence="7" type="ORF">AVEN_166712_1</name>
</gene>
<dbReference type="OrthoDB" id="6434743at2759"/>
<accession>A0A4Y2SMD3</accession>
<protein>
    <recommendedName>
        <fullName evidence="5">Tetratricopeptide repeat protein 29</fullName>
    </recommendedName>
</protein>